<name>A0A3A1P196_9SPHN</name>
<dbReference type="OrthoDB" id="9772090at2"/>
<organism evidence="2 3">
    <name type="scientific">Aurantiacibacter xanthus</name>
    <dbReference type="NCBI Taxonomy" id="1784712"/>
    <lineage>
        <taxon>Bacteria</taxon>
        <taxon>Pseudomonadati</taxon>
        <taxon>Pseudomonadota</taxon>
        <taxon>Alphaproteobacteria</taxon>
        <taxon>Sphingomonadales</taxon>
        <taxon>Erythrobacteraceae</taxon>
        <taxon>Aurantiacibacter</taxon>
    </lineage>
</organism>
<dbReference type="RefSeq" id="WP_119593434.1">
    <property type="nucleotide sequence ID" value="NZ_QXFM01000114.1"/>
</dbReference>
<gene>
    <name evidence="2" type="ORF">D2V17_14050</name>
</gene>
<protein>
    <recommendedName>
        <fullName evidence="1">Nucleotide modification associated domain-containing protein</fullName>
    </recommendedName>
</protein>
<proteinExistence type="predicted"/>
<accession>A0A3A1P196</accession>
<dbReference type="AlphaFoldDB" id="A0A3A1P196"/>
<dbReference type="Pfam" id="PF18754">
    <property type="entry name" value="Nmad3"/>
    <property type="match status" value="1"/>
</dbReference>
<sequence>MRIVFSRKGFDSASGGGPSPIVAGRPVTLPIPAGAGLSRTTYGALGLGDHAAKASRGRLGAGSLCHHDPMFLNGGKVLLGQCGAAQTHLANHGVRAGDVFLFFGLFREEGGKPHHRLFGYLRVDEVLPLAAMDPARKAELAALGFPHALALHASSGNDTLYRGRGGQASYASDALRLTEHGASPTNWRVPEWLAKVGLSYHHNPARWTEPGRLKSVARGQEFVADVGERADARRWLEAIVAEMEI</sequence>
<feature type="domain" description="Nucleotide modification associated" evidence="1">
    <location>
        <begin position="2"/>
        <end position="225"/>
    </location>
</feature>
<evidence type="ECO:0000259" key="1">
    <source>
        <dbReference type="Pfam" id="PF18754"/>
    </source>
</evidence>
<dbReference type="InterPro" id="IPR041135">
    <property type="entry name" value="Nmad3"/>
</dbReference>
<keyword evidence="3" id="KW-1185">Reference proteome</keyword>
<dbReference type="Proteomes" id="UP000265366">
    <property type="component" value="Unassembled WGS sequence"/>
</dbReference>
<evidence type="ECO:0000313" key="3">
    <source>
        <dbReference type="Proteomes" id="UP000265366"/>
    </source>
</evidence>
<reference evidence="2 3" key="1">
    <citation type="submission" date="2018-08" db="EMBL/GenBank/DDBJ databases">
        <title>Erythrobacter zhengii sp.nov., a bacterium isolated from deep-sea sediment.</title>
        <authorList>
            <person name="Fang C."/>
            <person name="Wu Y.-H."/>
            <person name="Sun C."/>
            <person name="Wang H."/>
            <person name="Cheng H."/>
            <person name="Meng F.-X."/>
            <person name="Wang C.-S."/>
            <person name="Xu X.-W."/>
        </authorList>
    </citation>
    <scope>NUCLEOTIDE SEQUENCE [LARGE SCALE GENOMIC DNA]</scope>
    <source>
        <strain evidence="2 3">CCTCC AB 2015396</strain>
    </source>
</reference>
<evidence type="ECO:0000313" key="2">
    <source>
        <dbReference type="EMBL" id="RIV82923.1"/>
    </source>
</evidence>
<dbReference type="EMBL" id="QXFM01000114">
    <property type="protein sequence ID" value="RIV82923.1"/>
    <property type="molecule type" value="Genomic_DNA"/>
</dbReference>
<comment type="caution">
    <text evidence="2">The sequence shown here is derived from an EMBL/GenBank/DDBJ whole genome shotgun (WGS) entry which is preliminary data.</text>
</comment>